<gene>
    <name evidence="4" type="ORF">Daesc_009267</name>
</gene>
<reference evidence="4 5" key="1">
    <citation type="journal article" date="2024" name="Front Chem Biol">
        <title>Unveiling the potential of Daldinia eschscholtzii MFLUCC 19-0629 through bioactivity and bioinformatics studies for enhanced sustainable agriculture production.</title>
        <authorList>
            <person name="Brooks S."/>
            <person name="Weaver J.A."/>
            <person name="Klomchit A."/>
            <person name="Alharthi S.A."/>
            <person name="Onlamun T."/>
            <person name="Nurani R."/>
            <person name="Vong T.K."/>
            <person name="Alberti F."/>
            <person name="Greco C."/>
        </authorList>
    </citation>
    <scope>NUCLEOTIDE SEQUENCE [LARGE SCALE GENOMIC DNA]</scope>
    <source>
        <strain evidence="4">MFLUCC 19-0629</strain>
    </source>
</reference>
<keyword evidence="1" id="KW-0677">Repeat</keyword>
<sequence length="208" mass="22126">MGGSPADVKKEVIAACQACNAETGWDISLIDDLIQKGYDINLSLGHVGDILSLAVGSDKLPLVEYLLNHGADPNANLRGETYSALELAIITNASLSIISMLIDRGAAVKQRSAALFAAQGGRLDVLKHLIASGAGVDSLPDNEDVYDNAREQDDWGTPLHGAAGNRQVDCVSWLLEAGASRDIKNHNGLTPRQVAEKRGHTECVELFN</sequence>
<protein>
    <recommendedName>
        <fullName evidence="6">Ankyrin</fullName>
    </recommendedName>
</protein>
<evidence type="ECO:0008006" key="6">
    <source>
        <dbReference type="Google" id="ProtNLM"/>
    </source>
</evidence>
<dbReference type="Pfam" id="PF12796">
    <property type="entry name" value="Ank_2"/>
    <property type="match status" value="2"/>
</dbReference>
<comment type="caution">
    <text evidence="4">The sequence shown here is derived from an EMBL/GenBank/DDBJ whole genome shotgun (WGS) entry which is preliminary data.</text>
</comment>
<proteinExistence type="predicted"/>
<dbReference type="SMART" id="SM00248">
    <property type="entry name" value="ANK"/>
    <property type="match status" value="3"/>
</dbReference>
<dbReference type="PANTHER" id="PTHR24198">
    <property type="entry name" value="ANKYRIN REPEAT AND PROTEIN KINASE DOMAIN-CONTAINING PROTEIN"/>
    <property type="match status" value="1"/>
</dbReference>
<dbReference type="InterPro" id="IPR002110">
    <property type="entry name" value="Ankyrin_rpt"/>
</dbReference>
<accession>A0AAX6M9P0</accession>
<keyword evidence="2 3" id="KW-0040">ANK repeat</keyword>
<dbReference type="PROSITE" id="PS50088">
    <property type="entry name" value="ANK_REPEAT"/>
    <property type="match status" value="1"/>
</dbReference>
<dbReference type="PANTHER" id="PTHR24198:SF165">
    <property type="entry name" value="ANKYRIN REPEAT-CONTAINING PROTEIN-RELATED"/>
    <property type="match status" value="1"/>
</dbReference>
<feature type="repeat" description="ANK" evidence="3">
    <location>
        <begin position="154"/>
        <end position="186"/>
    </location>
</feature>
<dbReference type="SUPFAM" id="SSF48403">
    <property type="entry name" value="Ankyrin repeat"/>
    <property type="match status" value="1"/>
</dbReference>
<dbReference type="AlphaFoldDB" id="A0AAX6M9P0"/>
<evidence type="ECO:0000256" key="3">
    <source>
        <dbReference type="PROSITE-ProRule" id="PRU00023"/>
    </source>
</evidence>
<organism evidence="4 5">
    <name type="scientific">Daldinia eschscholtzii</name>
    <dbReference type="NCBI Taxonomy" id="292717"/>
    <lineage>
        <taxon>Eukaryota</taxon>
        <taxon>Fungi</taxon>
        <taxon>Dikarya</taxon>
        <taxon>Ascomycota</taxon>
        <taxon>Pezizomycotina</taxon>
        <taxon>Sordariomycetes</taxon>
        <taxon>Xylariomycetidae</taxon>
        <taxon>Xylariales</taxon>
        <taxon>Hypoxylaceae</taxon>
        <taxon>Daldinia</taxon>
    </lineage>
</organism>
<dbReference type="EMBL" id="JBANMG010000009">
    <property type="protein sequence ID" value="KAK6949193.1"/>
    <property type="molecule type" value="Genomic_DNA"/>
</dbReference>
<dbReference type="PROSITE" id="PS50297">
    <property type="entry name" value="ANK_REP_REGION"/>
    <property type="match status" value="1"/>
</dbReference>
<dbReference type="InterPro" id="IPR036770">
    <property type="entry name" value="Ankyrin_rpt-contain_sf"/>
</dbReference>
<evidence type="ECO:0000256" key="2">
    <source>
        <dbReference type="ARBA" id="ARBA00023043"/>
    </source>
</evidence>
<dbReference type="Proteomes" id="UP001369815">
    <property type="component" value="Unassembled WGS sequence"/>
</dbReference>
<keyword evidence="5" id="KW-1185">Reference proteome</keyword>
<evidence type="ECO:0000313" key="4">
    <source>
        <dbReference type="EMBL" id="KAK6949193.1"/>
    </source>
</evidence>
<dbReference type="Gene3D" id="1.25.40.20">
    <property type="entry name" value="Ankyrin repeat-containing domain"/>
    <property type="match status" value="2"/>
</dbReference>
<evidence type="ECO:0000256" key="1">
    <source>
        <dbReference type="ARBA" id="ARBA00022737"/>
    </source>
</evidence>
<name>A0AAX6M9P0_9PEZI</name>
<evidence type="ECO:0000313" key="5">
    <source>
        <dbReference type="Proteomes" id="UP001369815"/>
    </source>
</evidence>